<dbReference type="Pfam" id="PF14317">
    <property type="entry name" value="YcxB"/>
    <property type="match status" value="1"/>
</dbReference>
<keyword evidence="1" id="KW-0472">Membrane</keyword>
<keyword evidence="1" id="KW-1133">Transmembrane helix</keyword>
<keyword evidence="1" id="KW-0812">Transmembrane</keyword>
<organism evidence="3 4">
    <name type="scientific">Microcoleus asticus IPMA8</name>
    <dbReference type="NCBI Taxonomy" id="2563858"/>
    <lineage>
        <taxon>Bacteria</taxon>
        <taxon>Bacillati</taxon>
        <taxon>Cyanobacteriota</taxon>
        <taxon>Cyanophyceae</taxon>
        <taxon>Oscillatoriophycideae</taxon>
        <taxon>Oscillatoriales</taxon>
        <taxon>Microcoleaceae</taxon>
        <taxon>Microcoleus</taxon>
        <taxon>Microcoleus asticus</taxon>
    </lineage>
</organism>
<sequence>MKLEYQFTFKEYLEASRMSPKFDPFETVELWSLAVVLAGWGIVNIMAGQHPVWGYFILGFGICYIPIVKFLEWRNISSFDRFFFWCMLFFPTIKFVGIQSEISVGPFLLIWAILQLLHWISQFLRLLLLSPWRQRTNIWQELIILKITESGLELETEKVSIKLKWLFYSHLLETKSLFVLYLEESSNIPHFFPKKPFNREQLQGFRELLYSNIRSVPHVVDMKARKFEFQLNFKDFIEAIDGDTKHTSKSSNIKFVKSELLIGVCFCLMGIILKEINLLVLGVFWIPMLVLLCILFSKFFLKPGGIKIKMPMSVMQMNWGEPTTVEVIGDRLALKTPSWEGNFKWEAFKVFIETRNLLLIYPVPSLYPVSKISHFIVPKRAFSGEEELSDFKKLLHNNIGKSHYNYFKKMQAQFLNLKSKI</sequence>
<evidence type="ECO:0000313" key="4">
    <source>
        <dbReference type="Proteomes" id="UP000702425"/>
    </source>
</evidence>
<feature type="transmembrane region" description="Helical" evidence="1">
    <location>
        <begin position="83"/>
        <end position="102"/>
    </location>
</feature>
<keyword evidence="4" id="KW-1185">Reference proteome</keyword>
<feature type="transmembrane region" description="Helical" evidence="1">
    <location>
        <begin position="53"/>
        <end position="71"/>
    </location>
</feature>
<reference evidence="3 4" key="1">
    <citation type="journal article" date="2020" name="Sci. Rep.">
        <title>A novel cyanobacterial geosmin producer, revising GeoA distribution and dispersion patterns in Bacteria.</title>
        <authorList>
            <person name="Churro C."/>
            <person name="Semedo-Aguiar A.P."/>
            <person name="Silva A.D."/>
            <person name="Pereira-Leal J.B."/>
            <person name="Leite R.B."/>
        </authorList>
    </citation>
    <scope>NUCLEOTIDE SEQUENCE [LARGE SCALE GENOMIC DNA]</scope>
    <source>
        <strain evidence="3 4">IPMA8</strain>
    </source>
</reference>
<dbReference type="EMBL" id="SRRZ01000035">
    <property type="protein sequence ID" value="NQE34614.1"/>
    <property type="molecule type" value="Genomic_DNA"/>
</dbReference>
<name>A0ABX2CW41_9CYAN</name>
<accession>A0ABX2CW41</accession>
<feature type="domain" description="YcxB-like C-terminal" evidence="2">
    <location>
        <begin position="337"/>
        <end position="395"/>
    </location>
</feature>
<feature type="transmembrane region" description="Helical" evidence="1">
    <location>
        <begin position="279"/>
        <end position="301"/>
    </location>
</feature>
<evidence type="ECO:0000259" key="2">
    <source>
        <dbReference type="Pfam" id="PF14317"/>
    </source>
</evidence>
<feature type="transmembrane region" description="Helical" evidence="1">
    <location>
        <begin position="108"/>
        <end position="128"/>
    </location>
</feature>
<evidence type="ECO:0000256" key="1">
    <source>
        <dbReference type="SAM" id="Phobius"/>
    </source>
</evidence>
<proteinExistence type="predicted"/>
<feature type="transmembrane region" description="Helical" evidence="1">
    <location>
        <begin position="255"/>
        <end position="273"/>
    </location>
</feature>
<protein>
    <recommendedName>
        <fullName evidence="2">YcxB-like C-terminal domain-containing protein</fullName>
    </recommendedName>
</protein>
<dbReference type="Proteomes" id="UP000702425">
    <property type="component" value="Unassembled WGS sequence"/>
</dbReference>
<evidence type="ECO:0000313" key="3">
    <source>
        <dbReference type="EMBL" id="NQE34614.1"/>
    </source>
</evidence>
<gene>
    <name evidence="3" type="ORF">E5S67_02342</name>
</gene>
<comment type="caution">
    <text evidence="3">The sequence shown here is derived from an EMBL/GenBank/DDBJ whole genome shotgun (WGS) entry which is preliminary data.</text>
</comment>
<feature type="transmembrane region" description="Helical" evidence="1">
    <location>
        <begin position="28"/>
        <end position="47"/>
    </location>
</feature>
<dbReference type="InterPro" id="IPR025588">
    <property type="entry name" value="YcxB-like_C"/>
</dbReference>